<evidence type="ECO:0000256" key="2">
    <source>
        <dbReference type="ARBA" id="ARBA00022801"/>
    </source>
</evidence>
<dbReference type="Pfam" id="PF01546">
    <property type="entry name" value="Peptidase_M20"/>
    <property type="match status" value="1"/>
</dbReference>
<dbReference type="Gene3D" id="3.30.70.360">
    <property type="match status" value="1"/>
</dbReference>
<dbReference type="SUPFAM" id="SSF55031">
    <property type="entry name" value="Bacterial exopeptidase dimerisation domain"/>
    <property type="match status" value="1"/>
</dbReference>
<accession>A0ABY7MHG7</accession>
<dbReference type="InterPro" id="IPR050072">
    <property type="entry name" value="Peptidase_M20A"/>
</dbReference>
<keyword evidence="5" id="KW-1185">Reference proteome</keyword>
<dbReference type="SUPFAM" id="SSF53187">
    <property type="entry name" value="Zn-dependent exopeptidases"/>
    <property type="match status" value="1"/>
</dbReference>
<proteinExistence type="predicted"/>
<organism evidence="4 5">
    <name type="scientific">Bradyrhizobium xenonodulans</name>
    <dbReference type="NCBI Taxonomy" id="2736875"/>
    <lineage>
        <taxon>Bacteria</taxon>
        <taxon>Pseudomonadati</taxon>
        <taxon>Pseudomonadota</taxon>
        <taxon>Alphaproteobacteria</taxon>
        <taxon>Hyphomicrobiales</taxon>
        <taxon>Nitrobacteraceae</taxon>
        <taxon>Bradyrhizobium</taxon>
    </lineage>
</organism>
<dbReference type="InterPro" id="IPR011650">
    <property type="entry name" value="Peptidase_M20_dimer"/>
</dbReference>
<dbReference type="Gene3D" id="3.40.630.10">
    <property type="entry name" value="Zn peptidases"/>
    <property type="match status" value="2"/>
</dbReference>
<dbReference type="Proteomes" id="UP001179614">
    <property type="component" value="Chromosome"/>
</dbReference>
<reference evidence="4" key="1">
    <citation type="submission" date="2021-12" db="EMBL/GenBank/DDBJ databases">
        <title>Bradyrhizobium xenonodulans sp. nov.</title>
        <authorList>
            <person name="Claassens R."/>
            <person name="Venter S.N."/>
            <person name="Beukes C.W."/>
            <person name="Stepkowski T."/>
            <person name="Steenkamp E.T."/>
        </authorList>
    </citation>
    <scope>NUCLEOTIDE SEQUENCE</scope>
    <source>
        <strain evidence="4">14AB</strain>
    </source>
</reference>
<name>A0ABY7MHG7_9BRAD</name>
<gene>
    <name evidence="4" type="ORF">I3J27_33570</name>
</gene>
<dbReference type="InterPro" id="IPR002933">
    <property type="entry name" value="Peptidase_M20"/>
</dbReference>
<dbReference type="EMBL" id="CP089391">
    <property type="protein sequence ID" value="WBL77865.1"/>
    <property type="molecule type" value="Genomic_DNA"/>
</dbReference>
<evidence type="ECO:0000259" key="3">
    <source>
        <dbReference type="Pfam" id="PF07687"/>
    </source>
</evidence>
<dbReference type="InterPro" id="IPR036264">
    <property type="entry name" value="Bact_exopeptidase_dim_dom"/>
</dbReference>
<evidence type="ECO:0000256" key="1">
    <source>
        <dbReference type="ARBA" id="ARBA00022723"/>
    </source>
</evidence>
<feature type="domain" description="Peptidase M20 dimerisation" evidence="3">
    <location>
        <begin position="191"/>
        <end position="316"/>
    </location>
</feature>
<dbReference type="PANTHER" id="PTHR43808">
    <property type="entry name" value="ACETYLORNITHINE DEACETYLASE"/>
    <property type="match status" value="1"/>
</dbReference>
<evidence type="ECO:0000313" key="4">
    <source>
        <dbReference type="EMBL" id="WBL77865.1"/>
    </source>
</evidence>
<sequence>MTDIHRQILAWIDENRDHYVTFLQGFILERGPNPPGDTRSTCAYVKRYLDELGLSYREISPHPEMPNLVASFEGARAGRHLVLNGHMDVFPVADDGAGWSRDPWGGQRIDGRVYGRSAADMKAGSTALIATYALLSQLRGKIAGRLTLTIVSDEETFGPWGARHLLEHHPEVRGDCLLNGEPSGPESIRFGERGPLWIEFTVRTLGAHAAYVHMTKSATKIAMQIAAELEALTELRGQLSDNIRRAVDLGRPTMDRMLGLGAGDLVANVTLNIGTIRGGVKVNMIPSSCAFEADFRLPIGMSKTDLLPRIAEIAERFPEATWREIGGSEPSWCDPGHEMVGIIQANVEALGHPRPTPTVGLGGTDARLWRHRGIPAYVYGPRPHGMGSHDEYCEIEEFLHVVRTHALSAFDYLSRG</sequence>
<keyword evidence="2" id="KW-0378">Hydrolase</keyword>
<keyword evidence="1" id="KW-0479">Metal-binding</keyword>
<evidence type="ECO:0000313" key="5">
    <source>
        <dbReference type="Proteomes" id="UP001179614"/>
    </source>
</evidence>
<protein>
    <submittedName>
        <fullName evidence="4">M20/M25/M40 family metallo-hydrolase</fullName>
    </submittedName>
</protein>
<dbReference type="RefSeq" id="WP_270163156.1">
    <property type="nucleotide sequence ID" value="NZ_CP089391.1"/>
</dbReference>
<dbReference type="Pfam" id="PF07687">
    <property type="entry name" value="M20_dimer"/>
    <property type="match status" value="1"/>
</dbReference>
<dbReference type="PANTHER" id="PTHR43808:SF32">
    <property type="entry name" value="ARGE_DAPE-RELATED DEACYLASE"/>
    <property type="match status" value="1"/>
</dbReference>